<feature type="transmembrane region" description="Helical" evidence="2">
    <location>
        <begin position="258"/>
        <end position="279"/>
    </location>
</feature>
<evidence type="ECO:0000313" key="4">
    <source>
        <dbReference type="Proteomes" id="UP000554235"/>
    </source>
</evidence>
<feature type="transmembrane region" description="Helical" evidence="2">
    <location>
        <begin position="233"/>
        <end position="251"/>
    </location>
</feature>
<evidence type="ECO:0000313" key="3">
    <source>
        <dbReference type="EMBL" id="KAF4469037.1"/>
    </source>
</evidence>
<gene>
    <name evidence="3" type="ORF">FALBO_4068</name>
</gene>
<feature type="region of interest" description="Disordered" evidence="1">
    <location>
        <begin position="12"/>
        <end position="33"/>
    </location>
</feature>
<feature type="transmembrane region" description="Helical" evidence="2">
    <location>
        <begin position="206"/>
        <end position="227"/>
    </location>
</feature>
<keyword evidence="2" id="KW-0472">Membrane</keyword>
<dbReference type="Pfam" id="PF06912">
    <property type="entry name" value="DUF1275"/>
    <property type="match status" value="1"/>
</dbReference>
<keyword evidence="4" id="KW-1185">Reference proteome</keyword>
<dbReference type="InterPro" id="IPR010699">
    <property type="entry name" value="DUF1275"/>
</dbReference>
<feature type="transmembrane region" description="Helical" evidence="2">
    <location>
        <begin position="141"/>
        <end position="163"/>
    </location>
</feature>
<keyword evidence="2" id="KW-0812">Transmembrane</keyword>
<dbReference type="AlphaFoldDB" id="A0A8H4PKY0"/>
<accession>A0A8H4PKY0</accession>
<keyword evidence="2" id="KW-1133">Transmembrane helix</keyword>
<protein>
    <recommendedName>
        <fullName evidence="5">DUF1275 domain protein</fullName>
    </recommendedName>
</protein>
<evidence type="ECO:0000256" key="1">
    <source>
        <dbReference type="SAM" id="MobiDB-lite"/>
    </source>
</evidence>
<proteinExistence type="predicted"/>
<name>A0A8H4PKY0_9HYPO</name>
<feature type="transmembrane region" description="Helical" evidence="2">
    <location>
        <begin position="109"/>
        <end position="129"/>
    </location>
</feature>
<dbReference type="EMBL" id="JAADYS010000528">
    <property type="protein sequence ID" value="KAF4469037.1"/>
    <property type="molecule type" value="Genomic_DNA"/>
</dbReference>
<reference evidence="3 4" key="1">
    <citation type="submission" date="2020-01" db="EMBL/GenBank/DDBJ databases">
        <title>Identification and distribution of gene clusters putatively required for synthesis of sphingolipid metabolism inhibitors in phylogenetically diverse species of the filamentous fungus Fusarium.</title>
        <authorList>
            <person name="Kim H.-S."/>
            <person name="Busman M."/>
            <person name="Brown D.W."/>
            <person name="Divon H."/>
            <person name="Uhlig S."/>
            <person name="Proctor R.H."/>
        </authorList>
    </citation>
    <scope>NUCLEOTIDE SEQUENCE [LARGE SCALE GENOMIC DNA]</scope>
    <source>
        <strain evidence="3 4">NRRL 20459</strain>
    </source>
</reference>
<dbReference type="PANTHER" id="PTHR37488">
    <property type="entry name" value="DUF1275 DOMAIN-CONTAINING PROTEIN"/>
    <property type="match status" value="1"/>
</dbReference>
<dbReference type="PANTHER" id="PTHR37488:SF1">
    <property type="entry name" value="DUF1275 DOMAIN PROTEIN"/>
    <property type="match status" value="1"/>
</dbReference>
<comment type="caution">
    <text evidence="3">The sequence shown here is derived from an EMBL/GenBank/DDBJ whole genome shotgun (WGS) entry which is preliminary data.</text>
</comment>
<sequence>MAQANNATAYGTIAGGDEENRGNNGILPGDDETQALLGRKPRSSASAWWRKKFVVDARREWADIMLLACYIITGILDSASISTWGAFVSMQTGNTVYLGLGPSAGTNRWRKSGSSILAFCIGSFFFSRLHRHTSPSPRRKWVFCLSFAIQTLIVSGAAAIVTWGPKGAGPDDVPWYVIVPIALVAFQACGQAVASRALKYNALTSVVLTSLYCDLFSDAELFAGITLNPERNRRMAAPTLVLIGAIIGGLIEKSQWGTAGALWLAAVLKLLVMFGWAAWPAEEEGVVV</sequence>
<feature type="transmembrane region" description="Helical" evidence="2">
    <location>
        <begin position="175"/>
        <end position="194"/>
    </location>
</feature>
<dbReference type="OrthoDB" id="5288586at2759"/>
<evidence type="ECO:0000256" key="2">
    <source>
        <dbReference type="SAM" id="Phobius"/>
    </source>
</evidence>
<feature type="transmembrane region" description="Helical" evidence="2">
    <location>
        <begin position="67"/>
        <end position="89"/>
    </location>
</feature>
<evidence type="ECO:0008006" key="5">
    <source>
        <dbReference type="Google" id="ProtNLM"/>
    </source>
</evidence>
<organism evidence="3 4">
    <name type="scientific">Fusarium albosuccineum</name>
    <dbReference type="NCBI Taxonomy" id="1237068"/>
    <lineage>
        <taxon>Eukaryota</taxon>
        <taxon>Fungi</taxon>
        <taxon>Dikarya</taxon>
        <taxon>Ascomycota</taxon>
        <taxon>Pezizomycotina</taxon>
        <taxon>Sordariomycetes</taxon>
        <taxon>Hypocreomycetidae</taxon>
        <taxon>Hypocreales</taxon>
        <taxon>Nectriaceae</taxon>
        <taxon>Fusarium</taxon>
        <taxon>Fusarium decemcellulare species complex</taxon>
    </lineage>
</organism>
<dbReference type="Proteomes" id="UP000554235">
    <property type="component" value="Unassembled WGS sequence"/>
</dbReference>